<dbReference type="NCBIfam" id="NF003027">
    <property type="entry name" value="PRK03906.1"/>
    <property type="match status" value="1"/>
</dbReference>
<keyword evidence="6 9" id="KW-0408">Iron</keyword>
<evidence type="ECO:0000256" key="9">
    <source>
        <dbReference type="HAMAP-Rule" id="MF_00106"/>
    </source>
</evidence>
<proteinExistence type="inferred from homology"/>
<dbReference type="SUPFAM" id="SSF51658">
    <property type="entry name" value="Xylose isomerase-like"/>
    <property type="match status" value="1"/>
</dbReference>
<dbReference type="Proteomes" id="UP000245845">
    <property type="component" value="Unassembled WGS sequence"/>
</dbReference>
<organism evidence="10 11">
    <name type="scientific">Faecalicatena orotica</name>
    <dbReference type="NCBI Taxonomy" id="1544"/>
    <lineage>
        <taxon>Bacteria</taxon>
        <taxon>Bacillati</taxon>
        <taxon>Bacillota</taxon>
        <taxon>Clostridia</taxon>
        <taxon>Lachnospirales</taxon>
        <taxon>Lachnospiraceae</taxon>
        <taxon>Faecalicatena</taxon>
    </lineage>
</organism>
<comment type="function">
    <text evidence="2 9">Catalyzes the dehydration of D-mannonate.</text>
</comment>
<dbReference type="Gene3D" id="3.20.20.150">
    <property type="entry name" value="Divalent-metal-dependent TIM barrel enzymes"/>
    <property type="match status" value="1"/>
</dbReference>
<evidence type="ECO:0000256" key="3">
    <source>
        <dbReference type="ARBA" id="ARBA00004892"/>
    </source>
</evidence>
<evidence type="ECO:0000256" key="2">
    <source>
        <dbReference type="ARBA" id="ARBA00002713"/>
    </source>
</evidence>
<dbReference type="NCBIfam" id="TIGR00695">
    <property type="entry name" value="uxuA"/>
    <property type="match status" value="1"/>
</dbReference>
<dbReference type="UniPathway" id="UPA00246"/>
<comment type="similarity">
    <text evidence="4 9">Belongs to the mannonate dehydratase family.</text>
</comment>
<dbReference type="GO" id="GO:0042840">
    <property type="term" value="P:D-glucuronate catabolic process"/>
    <property type="evidence" value="ECO:0007669"/>
    <property type="project" value="TreeGrafter"/>
</dbReference>
<dbReference type="InterPro" id="IPR004628">
    <property type="entry name" value="Man_deHydtase"/>
</dbReference>
<name>A0A2Y9C5W8_9FIRM</name>
<dbReference type="PANTHER" id="PTHR30387:SF2">
    <property type="entry name" value="MANNONATE DEHYDRATASE"/>
    <property type="match status" value="1"/>
</dbReference>
<comment type="pathway">
    <text evidence="3 9">Carbohydrate metabolism; pentose and glucuronate interconversion.</text>
</comment>
<evidence type="ECO:0000256" key="1">
    <source>
        <dbReference type="ARBA" id="ARBA00001794"/>
    </source>
</evidence>
<dbReference type="PANTHER" id="PTHR30387">
    <property type="entry name" value="MANNONATE DEHYDRATASE"/>
    <property type="match status" value="1"/>
</dbReference>
<keyword evidence="11" id="KW-1185">Reference proteome</keyword>
<evidence type="ECO:0000256" key="4">
    <source>
        <dbReference type="ARBA" id="ARBA00007389"/>
    </source>
</evidence>
<dbReference type="EC" id="4.2.1.8" evidence="5 9"/>
<evidence type="ECO:0000313" key="11">
    <source>
        <dbReference type="Proteomes" id="UP000245845"/>
    </source>
</evidence>
<evidence type="ECO:0000313" key="10">
    <source>
        <dbReference type="EMBL" id="PWJ28047.1"/>
    </source>
</evidence>
<dbReference type="HAMAP" id="MF_00106">
    <property type="entry name" value="UxuA"/>
    <property type="match status" value="1"/>
</dbReference>
<gene>
    <name evidence="9" type="primary">uxuA</name>
    <name evidence="10" type="ORF">A8806_110231</name>
</gene>
<dbReference type="EMBL" id="QGDL01000010">
    <property type="protein sequence ID" value="PWJ28047.1"/>
    <property type="molecule type" value="Genomic_DNA"/>
</dbReference>
<dbReference type="Pfam" id="PF03786">
    <property type="entry name" value="UxuA"/>
    <property type="match status" value="1"/>
</dbReference>
<dbReference type="InterPro" id="IPR036237">
    <property type="entry name" value="Xyl_isomerase-like_sf"/>
</dbReference>
<reference evidence="10 11" key="1">
    <citation type="submission" date="2018-05" db="EMBL/GenBank/DDBJ databases">
        <title>The Hungate 1000. A catalogue of reference genomes from the rumen microbiome.</title>
        <authorList>
            <person name="Kelly W."/>
        </authorList>
    </citation>
    <scope>NUCLEOTIDE SEQUENCE [LARGE SCALE GENOMIC DNA]</scope>
    <source>
        <strain evidence="10 11">NLAE-zl-C242</strain>
    </source>
</reference>
<dbReference type="AlphaFoldDB" id="A0A2Y9C5W8"/>
<dbReference type="GO" id="GO:0030145">
    <property type="term" value="F:manganese ion binding"/>
    <property type="evidence" value="ECO:0007669"/>
    <property type="project" value="TreeGrafter"/>
</dbReference>
<protein>
    <recommendedName>
        <fullName evidence="5 9">Mannonate dehydratase</fullName>
        <ecNumber evidence="5 9">4.2.1.8</ecNumber>
    </recommendedName>
    <alternativeName>
        <fullName evidence="9">D-mannonate hydro-lyase</fullName>
    </alternativeName>
</protein>
<evidence type="ECO:0000256" key="5">
    <source>
        <dbReference type="ARBA" id="ARBA00012927"/>
    </source>
</evidence>
<dbReference type="GO" id="GO:0008927">
    <property type="term" value="F:mannonate dehydratase activity"/>
    <property type="evidence" value="ECO:0007669"/>
    <property type="project" value="UniProtKB-UniRule"/>
</dbReference>
<keyword evidence="8 9" id="KW-0456">Lyase</keyword>
<comment type="catalytic activity">
    <reaction evidence="1 9">
        <text>D-mannonate = 2-dehydro-3-deoxy-D-gluconate + H2O</text>
        <dbReference type="Rhea" id="RHEA:20097"/>
        <dbReference type="ChEBI" id="CHEBI:15377"/>
        <dbReference type="ChEBI" id="CHEBI:17767"/>
        <dbReference type="ChEBI" id="CHEBI:57990"/>
        <dbReference type="EC" id="4.2.1.8"/>
    </reaction>
</comment>
<evidence type="ECO:0000256" key="8">
    <source>
        <dbReference type="ARBA" id="ARBA00023239"/>
    </source>
</evidence>
<keyword evidence="7 9" id="KW-0464">Manganese</keyword>
<evidence type="ECO:0000256" key="7">
    <source>
        <dbReference type="ARBA" id="ARBA00023211"/>
    </source>
</evidence>
<comment type="cofactor">
    <cofactor evidence="9">
        <name>Fe(2+)</name>
        <dbReference type="ChEBI" id="CHEBI:29033"/>
    </cofactor>
    <cofactor evidence="9">
        <name>Mn(2+)</name>
        <dbReference type="ChEBI" id="CHEBI:29035"/>
    </cofactor>
</comment>
<dbReference type="GO" id="GO:0008198">
    <property type="term" value="F:ferrous iron binding"/>
    <property type="evidence" value="ECO:0007669"/>
    <property type="project" value="TreeGrafter"/>
</dbReference>
<comment type="caution">
    <text evidence="10">The sequence shown here is derived from an EMBL/GenBank/DDBJ whole genome shotgun (WGS) entry which is preliminary data.</text>
</comment>
<dbReference type="PIRSF" id="PIRSF016049">
    <property type="entry name" value="Man_dehyd"/>
    <property type="match status" value="1"/>
</dbReference>
<evidence type="ECO:0000256" key="6">
    <source>
        <dbReference type="ARBA" id="ARBA00023004"/>
    </source>
</evidence>
<accession>A0A2Y9C5W8</accession>
<sequence length="411" mass="46883">MLKIAKKLQFTIFAMYTTTLPIGFFQGRFIINSTSKEQAQKELKRPQNGTKKENNIMEMTLRWYGSKFDTVTLKQIRQIPGVTGVITTLYDTAPGEVWSRERIRAMKDEVEAAGLHVAGIESVNVHDAIKTGAADRDQYIDNYIETLQNLGEEDIHLVCYNFMPVFDWTRTELARVRPDGSTVLAYTQEAVDALDPEKMFDSIAGDMNGTVMPGWEPERMAHVKDLFAMYKDIDDDKLFENLKYFLERIMPVCDKYDINMAIHPDDPAWSVFGLPRIIINKTNIHRMMNMVDNPHNGVTFCSGSYGTNLQNDLPDMIRSLKGRIHFAHVRNLKFNSPTDFEEAAHLSSDGTFDMYEIMKALYEIGFTGPIRPDHGRMIWDEVAMPGYGLYDRALGAAYLNGLWEAIEKGAR</sequence>